<dbReference type="OrthoDB" id="10641554at2759"/>
<dbReference type="InterPro" id="IPR059179">
    <property type="entry name" value="MLKL-like_MCAfunc"/>
</dbReference>
<dbReference type="InterPro" id="IPR036537">
    <property type="entry name" value="Adaptor_Cbl_N_dom_sf"/>
</dbReference>
<protein>
    <submittedName>
        <fullName evidence="1">Uncharacterized protein</fullName>
    </submittedName>
</protein>
<sequence length="169" mass="18962">MGRDVSSLPMQDAGGLPMLSLWRHVLTRTINLLCCALRDIGEALGHFPFVKTIAGLTVQVIVIAQNVHGNKEEWLTLGRLAERRLEIIREQLRPYADRPDSIVATSLENAEKSLMAILEQAQLARGKRLAIGILDHETDQKLQSQFRQVLDDELKDLQISVAAETKKKM</sequence>
<dbReference type="EMBL" id="KV425620">
    <property type="protein sequence ID" value="KZT20437.1"/>
    <property type="molecule type" value="Genomic_DNA"/>
</dbReference>
<organism evidence="1 2">
    <name type="scientific">Neolentinus lepideus HHB14362 ss-1</name>
    <dbReference type="NCBI Taxonomy" id="1314782"/>
    <lineage>
        <taxon>Eukaryota</taxon>
        <taxon>Fungi</taxon>
        <taxon>Dikarya</taxon>
        <taxon>Basidiomycota</taxon>
        <taxon>Agaricomycotina</taxon>
        <taxon>Agaricomycetes</taxon>
        <taxon>Gloeophyllales</taxon>
        <taxon>Gloeophyllaceae</taxon>
        <taxon>Neolentinus</taxon>
    </lineage>
</organism>
<dbReference type="Gene3D" id="1.20.930.20">
    <property type="entry name" value="Adaptor protein Cbl, N-terminal domain"/>
    <property type="match status" value="1"/>
</dbReference>
<dbReference type="Proteomes" id="UP000076761">
    <property type="component" value="Unassembled WGS sequence"/>
</dbReference>
<evidence type="ECO:0000313" key="1">
    <source>
        <dbReference type="EMBL" id="KZT20437.1"/>
    </source>
</evidence>
<reference evidence="1 2" key="1">
    <citation type="journal article" date="2016" name="Mol. Biol. Evol.">
        <title>Comparative Genomics of Early-Diverging Mushroom-Forming Fungi Provides Insights into the Origins of Lignocellulose Decay Capabilities.</title>
        <authorList>
            <person name="Nagy L.G."/>
            <person name="Riley R."/>
            <person name="Tritt A."/>
            <person name="Adam C."/>
            <person name="Daum C."/>
            <person name="Floudas D."/>
            <person name="Sun H."/>
            <person name="Yadav J.S."/>
            <person name="Pangilinan J."/>
            <person name="Larsson K.H."/>
            <person name="Matsuura K."/>
            <person name="Barry K."/>
            <person name="Labutti K."/>
            <person name="Kuo R."/>
            <person name="Ohm R.A."/>
            <person name="Bhattacharya S.S."/>
            <person name="Shirouzu T."/>
            <person name="Yoshinaga Y."/>
            <person name="Martin F.M."/>
            <person name="Grigoriev I.V."/>
            <person name="Hibbett D.S."/>
        </authorList>
    </citation>
    <scope>NUCLEOTIDE SEQUENCE [LARGE SCALE GENOMIC DNA]</scope>
    <source>
        <strain evidence="1 2">HHB14362 ss-1</strain>
    </source>
</reference>
<keyword evidence="2" id="KW-1185">Reference proteome</keyword>
<accession>A0A165P2L6</accession>
<dbReference type="STRING" id="1314782.A0A165P2L6"/>
<dbReference type="CDD" id="cd21037">
    <property type="entry name" value="MLKL_NTD"/>
    <property type="match status" value="1"/>
</dbReference>
<evidence type="ECO:0000313" key="2">
    <source>
        <dbReference type="Proteomes" id="UP000076761"/>
    </source>
</evidence>
<dbReference type="GO" id="GO:0007166">
    <property type="term" value="P:cell surface receptor signaling pathway"/>
    <property type="evidence" value="ECO:0007669"/>
    <property type="project" value="InterPro"/>
</dbReference>
<name>A0A165P2L6_9AGAM</name>
<gene>
    <name evidence="1" type="ORF">NEOLEDRAFT_867244</name>
</gene>
<proteinExistence type="predicted"/>
<dbReference type="InParanoid" id="A0A165P2L6"/>
<dbReference type="AlphaFoldDB" id="A0A165P2L6"/>